<dbReference type="InterPro" id="IPR010658">
    <property type="entry name" value="Nodulin-like"/>
</dbReference>
<sequence length="375" mass="42704">MCLYTSFGADSQSFGSTVALVTCIKNFTASRGIVIGLVKGFVGLIGAILTQINHFIYGINAKSLICSFIGFLLQSPLFFLRTIRIIQVVHELKIFYNLFYISLALAGILMLIIILQNRLTFTRLDYHISASMKSFPKIHKELNHHHHHHHYNNLTPYNLRKSDSCFQNIFRPPEREENYMILQALFSINLPILFISTSCSIAYVAKSALWSLFPRTLVLGFVLLFSCWASPDCFCSAEFALLCFGNYWVLLWSSMAVDASNHIGDFWAQILRYIVKPWGIYMTRGQKAKEGFRTCEKSWRGVGLQWGSFVIEWLLLSSLRGAMTIAETETQAAKWIFKRRPGTCPAVPLNFAETETEAAKWIFERRPGVSVTGYI</sequence>
<keyword evidence="4 5" id="KW-0472">Membrane</keyword>
<evidence type="ECO:0000313" key="8">
    <source>
        <dbReference type="Proteomes" id="UP001370490"/>
    </source>
</evidence>
<dbReference type="PANTHER" id="PTHR21576">
    <property type="entry name" value="UNCHARACTERIZED NODULIN-LIKE PROTEIN"/>
    <property type="match status" value="1"/>
</dbReference>
<evidence type="ECO:0000256" key="4">
    <source>
        <dbReference type="ARBA" id="ARBA00023136"/>
    </source>
</evidence>
<name>A0AAN8UN15_9MAGN</name>
<protein>
    <submittedName>
        <fullName evidence="7">Nodulin-like</fullName>
    </submittedName>
</protein>
<feature type="transmembrane region" description="Helical" evidence="5">
    <location>
        <begin position="32"/>
        <end position="49"/>
    </location>
</feature>
<feature type="transmembrane region" description="Helical" evidence="5">
    <location>
        <begin position="55"/>
        <end position="73"/>
    </location>
</feature>
<feature type="transmembrane region" description="Helical" evidence="5">
    <location>
        <begin position="180"/>
        <end position="205"/>
    </location>
</feature>
<evidence type="ECO:0000256" key="5">
    <source>
        <dbReference type="SAM" id="Phobius"/>
    </source>
</evidence>
<dbReference type="Pfam" id="PF06813">
    <property type="entry name" value="Nodulin-like"/>
    <property type="match status" value="1"/>
</dbReference>
<reference evidence="7 8" key="1">
    <citation type="submission" date="2023-12" db="EMBL/GenBank/DDBJ databases">
        <title>A high-quality genome assembly for Dillenia turbinata (Dilleniales).</title>
        <authorList>
            <person name="Chanderbali A."/>
        </authorList>
    </citation>
    <scope>NUCLEOTIDE SEQUENCE [LARGE SCALE GENOMIC DNA]</scope>
    <source>
        <strain evidence="7">LSX21</strain>
        <tissue evidence="7">Leaf</tissue>
    </source>
</reference>
<dbReference type="PANTHER" id="PTHR21576:SF84">
    <property type="entry name" value="FAMILY PROTEIN, PUTATIVE, EXPRESSED-RELATED"/>
    <property type="match status" value="1"/>
</dbReference>
<keyword evidence="8" id="KW-1185">Reference proteome</keyword>
<evidence type="ECO:0000259" key="6">
    <source>
        <dbReference type="Pfam" id="PF06813"/>
    </source>
</evidence>
<keyword evidence="2 5" id="KW-0812">Transmembrane</keyword>
<proteinExistence type="predicted"/>
<gene>
    <name evidence="7" type="ORF">RJ641_015862</name>
</gene>
<feature type="domain" description="Nodulin-like" evidence="6">
    <location>
        <begin position="1"/>
        <end position="131"/>
    </location>
</feature>
<keyword evidence="3 5" id="KW-1133">Transmembrane helix</keyword>
<evidence type="ECO:0000256" key="3">
    <source>
        <dbReference type="ARBA" id="ARBA00022989"/>
    </source>
</evidence>
<evidence type="ECO:0000256" key="1">
    <source>
        <dbReference type="ARBA" id="ARBA00004141"/>
    </source>
</evidence>
<accession>A0AAN8UN15</accession>
<evidence type="ECO:0000256" key="2">
    <source>
        <dbReference type="ARBA" id="ARBA00022692"/>
    </source>
</evidence>
<dbReference type="AlphaFoldDB" id="A0AAN8UN15"/>
<organism evidence="7 8">
    <name type="scientific">Dillenia turbinata</name>
    <dbReference type="NCBI Taxonomy" id="194707"/>
    <lineage>
        <taxon>Eukaryota</taxon>
        <taxon>Viridiplantae</taxon>
        <taxon>Streptophyta</taxon>
        <taxon>Embryophyta</taxon>
        <taxon>Tracheophyta</taxon>
        <taxon>Spermatophyta</taxon>
        <taxon>Magnoliopsida</taxon>
        <taxon>eudicotyledons</taxon>
        <taxon>Gunneridae</taxon>
        <taxon>Pentapetalae</taxon>
        <taxon>Dilleniales</taxon>
        <taxon>Dilleniaceae</taxon>
        <taxon>Dillenia</taxon>
    </lineage>
</organism>
<dbReference type="Proteomes" id="UP001370490">
    <property type="component" value="Unassembled WGS sequence"/>
</dbReference>
<feature type="transmembrane region" description="Helical" evidence="5">
    <location>
        <begin position="94"/>
        <end position="115"/>
    </location>
</feature>
<feature type="transmembrane region" description="Helical" evidence="5">
    <location>
        <begin position="212"/>
        <end position="231"/>
    </location>
</feature>
<dbReference type="GO" id="GO:0016020">
    <property type="term" value="C:membrane"/>
    <property type="evidence" value="ECO:0007669"/>
    <property type="project" value="UniProtKB-SubCell"/>
</dbReference>
<evidence type="ECO:0000313" key="7">
    <source>
        <dbReference type="EMBL" id="KAK6919958.1"/>
    </source>
</evidence>
<comment type="subcellular location">
    <subcellularLocation>
        <location evidence="1">Membrane</location>
        <topology evidence="1">Multi-pass membrane protein</topology>
    </subcellularLocation>
</comment>
<dbReference type="EMBL" id="JBAMMX010000021">
    <property type="protein sequence ID" value="KAK6919958.1"/>
    <property type="molecule type" value="Genomic_DNA"/>
</dbReference>
<comment type="caution">
    <text evidence="7">The sequence shown here is derived from an EMBL/GenBank/DDBJ whole genome shotgun (WGS) entry which is preliminary data.</text>
</comment>